<dbReference type="FunFam" id="2.60.40.2030:FF:000006">
    <property type="entry name" value="Fraser extracellular matrix complex subunit 1"/>
    <property type="match status" value="1"/>
</dbReference>
<dbReference type="Gene3D" id="2.10.220.10">
    <property type="entry name" value="Hormone Receptor, Insulin-like Growth Factor Receptor 1, Chain A, domain 2"/>
    <property type="match status" value="8"/>
</dbReference>
<dbReference type="InterPro" id="IPR039005">
    <property type="entry name" value="CSPG_rpt"/>
</dbReference>
<feature type="repeat" description="CSPG" evidence="12">
    <location>
        <begin position="2317"/>
        <end position="2410"/>
    </location>
</feature>
<keyword evidence="6" id="KW-0732">Signal</keyword>
<dbReference type="STRING" id="106582.ENSMZEP00005027188"/>
<feature type="repeat" description="CSPG" evidence="12">
    <location>
        <begin position="1220"/>
        <end position="1310"/>
    </location>
</feature>
<evidence type="ECO:0000256" key="2">
    <source>
        <dbReference type="ARBA" id="ARBA00005529"/>
    </source>
</evidence>
<dbReference type="PANTHER" id="PTHR45739:SF1">
    <property type="entry name" value="EXTRACELLULAR MATRIX ORGANIZING PROTEIN FRAS1"/>
    <property type="match status" value="1"/>
</dbReference>
<evidence type="ECO:0000256" key="9">
    <source>
        <dbReference type="ARBA" id="ARBA00022989"/>
    </source>
</evidence>
<dbReference type="FunFam" id="2.60.40.2030:FF:000005">
    <property type="entry name" value="Extracellular matrix protein FRAS1 isoform 1"/>
    <property type="match status" value="1"/>
</dbReference>
<feature type="repeat" description="CSPG" evidence="12">
    <location>
        <begin position="1963"/>
        <end position="2063"/>
    </location>
</feature>
<feature type="repeat" description="CSPG" evidence="12">
    <location>
        <begin position="2445"/>
        <end position="2542"/>
    </location>
</feature>
<evidence type="ECO:0000256" key="11">
    <source>
        <dbReference type="ARBA" id="ARBA00023180"/>
    </source>
</evidence>
<dbReference type="InterPro" id="IPR009030">
    <property type="entry name" value="Growth_fac_rcpt_cys_sf"/>
</dbReference>
<keyword evidence="5" id="KW-0479">Metal-binding</keyword>
<evidence type="ECO:0000313" key="15">
    <source>
        <dbReference type="Ensembl" id="ENSMZEP00005027188.1"/>
    </source>
</evidence>
<reference evidence="15" key="3">
    <citation type="submission" date="2025-09" db="UniProtKB">
        <authorList>
            <consortium name="Ensembl"/>
        </authorList>
    </citation>
    <scope>IDENTIFICATION</scope>
</reference>
<evidence type="ECO:0000256" key="6">
    <source>
        <dbReference type="ARBA" id="ARBA00022729"/>
    </source>
</evidence>
<keyword evidence="7" id="KW-0677">Repeat</keyword>
<evidence type="ECO:0000256" key="5">
    <source>
        <dbReference type="ARBA" id="ARBA00022723"/>
    </source>
</evidence>
<evidence type="ECO:0000256" key="7">
    <source>
        <dbReference type="ARBA" id="ARBA00022737"/>
    </source>
</evidence>
<dbReference type="InterPro" id="IPR038081">
    <property type="entry name" value="CalX-like_sf"/>
</dbReference>
<dbReference type="GO" id="GO:0048703">
    <property type="term" value="P:embryonic viscerocranium morphogenesis"/>
    <property type="evidence" value="ECO:0007669"/>
    <property type="project" value="Ensembl"/>
</dbReference>
<feature type="transmembrane region" description="Helical" evidence="13">
    <location>
        <begin position="3898"/>
        <end position="3919"/>
    </location>
</feature>
<feature type="domain" description="VWFC" evidence="14">
    <location>
        <begin position="159"/>
        <end position="219"/>
    </location>
</feature>
<reference evidence="15" key="2">
    <citation type="submission" date="2025-08" db="UniProtKB">
        <authorList>
            <consortium name="Ensembl"/>
        </authorList>
    </citation>
    <scope>IDENTIFICATION</scope>
</reference>
<keyword evidence="4 13" id="KW-0812">Transmembrane</keyword>
<comment type="similarity">
    <text evidence="2">Belongs to the FRAS1 family.</text>
</comment>
<keyword evidence="9 13" id="KW-1133">Transmembrane helix</keyword>
<reference evidence="15 16" key="1">
    <citation type="journal article" date="2014" name="Nature">
        <title>The genomic substrate for adaptive radiation in African cichlid fish.</title>
        <authorList>
            <person name="Brawand D."/>
            <person name="Wagner C.E."/>
            <person name="Li Y.I."/>
            <person name="Malinsky M."/>
            <person name="Keller I."/>
            <person name="Fan S."/>
            <person name="Simakov O."/>
            <person name="Ng A.Y."/>
            <person name="Lim Z.W."/>
            <person name="Bezault E."/>
            <person name="Turner-Maier J."/>
            <person name="Johnson J."/>
            <person name="Alcazar R."/>
            <person name="Noh H.J."/>
            <person name="Russell P."/>
            <person name="Aken B."/>
            <person name="Alfoldi J."/>
            <person name="Amemiya C."/>
            <person name="Azzouzi N."/>
            <person name="Baroiller J.F."/>
            <person name="Barloy-Hubler F."/>
            <person name="Berlin A."/>
            <person name="Bloomquist R."/>
            <person name="Carleton K.L."/>
            <person name="Conte M.A."/>
            <person name="D'Cotta H."/>
            <person name="Eshel O."/>
            <person name="Gaffney L."/>
            <person name="Galibert F."/>
            <person name="Gante H.F."/>
            <person name="Gnerre S."/>
            <person name="Greuter L."/>
            <person name="Guyon R."/>
            <person name="Haddad N.S."/>
            <person name="Haerty W."/>
            <person name="Harris R.M."/>
            <person name="Hofmann H.A."/>
            <person name="Hourlier T."/>
            <person name="Hulata G."/>
            <person name="Jaffe D.B."/>
            <person name="Lara M."/>
            <person name="Lee A.P."/>
            <person name="MacCallum I."/>
            <person name="Mwaiko S."/>
            <person name="Nikaido M."/>
            <person name="Nishihara H."/>
            <person name="Ozouf-Costaz C."/>
            <person name="Penman D.J."/>
            <person name="Przybylski D."/>
            <person name="Rakotomanga M."/>
            <person name="Renn S.C.P."/>
            <person name="Ribeiro F.J."/>
            <person name="Ron M."/>
            <person name="Salzburger W."/>
            <person name="Sanchez-Pulido L."/>
            <person name="Santos M.E."/>
            <person name="Searle S."/>
            <person name="Sharpe T."/>
            <person name="Swofford R."/>
            <person name="Tan F.J."/>
            <person name="Williams L."/>
            <person name="Young S."/>
            <person name="Yin S."/>
            <person name="Okada N."/>
            <person name="Kocher T.D."/>
            <person name="Miska E.A."/>
            <person name="Lander E.S."/>
            <person name="Venkatesh B."/>
            <person name="Fernald R.D."/>
            <person name="Meyer A."/>
            <person name="Ponting C.P."/>
            <person name="Streelman J.T."/>
            <person name="Lindblad-Toh K."/>
            <person name="Seehausen O."/>
            <person name="Di Palma F."/>
        </authorList>
    </citation>
    <scope>NUCLEOTIDE SEQUENCE</scope>
</reference>
<dbReference type="InterPro" id="IPR051561">
    <property type="entry name" value="FRAS1_ECM"/>
</dbReference>
<name>A0A3P9CXX6_9CICH</name>
<feature type="domain" description="VWFC" evidence="14">
    <location>
        <begin position="349"/>
        <end position="412"/>
    </location>
</feature>
<evidence type="ECO:0000256" key="13">
    <source>
        <dbReference type="SAM" id="Phobius"/>
    </source>
</evidence>
<dbReference type="PROSITE" id="PS01208">
    <property type="entry name" value="VWFC_1"/>
    <property type="match status" value="4"/>
</dbReference>
<dbReference type="GO" id="GO:0010669">
    <property type="term" value="P:epithelial structure maintenance"/>
    <property type="evidence" value="ECO:0007669"/>
    <property type="project" value="Ensembl"/>
</dbReference>
<keyword evidence="10 13" id="KW-0472">Membrane</keyword>
<dbReference type="PROSITE" id="PS50184">
    <property type="entry name" value="VWFC_2"/>
    <property type="match status" value="6"/>
</dbReference>
<dbReference type="GO" id="GO:0033334">
    <property type="term" value="P:fin morphogenesis"/>
    <property type="evidence" value="ECO:0007669"/>
    <property type="project" value="Ensembl"/>
</dbReference>
<dbReference type="GO" id="GO:0007492">
    <property type="term" value="P:endoderm development"/>
    <property type="evidence" value="ECO:0007669"/>
    <property type="project" value="Ensembl"/>
</dbReference>
<evidence type="ECO:0000256" key="1">
    <source>
        <dbReference type="ARBA" id="ARBA00004251"/>
    </source>
</evidence>
<feature type="repeat" description="CSPG" evidence="12">
    <location>
        <begin position="1599"/>
        <end position="1694"/>
    </location>
</feature>
<dbReference type="InterPro" id="IPR003644">
    <property type="entry name" value="Calx_beta"/>
</dbReference>
<dbReference type="GO" id="GO:0005886">
    <property type="term" value="C:plasma membrane"/>
    <property type="evidence" value="ECO:0007669"/>
    <property type="project" value="UniProtKB-SubCell"/>
</dbReference>
<feature type="domain" description="VWFC" evidence="14">
    <location>
        <begin position="285"/>
        <end position="345"/>
    </location>
</feature>
<dbReference type="GO" id="GO:0007154">
    <property type="term" value="P:cell communication"/>
    <property type="evidence" value="ECO:0007669"/>
    <property type="project" value="InterPro"/>
</dbReference>
<feature type="repeat" description="CSPG" evidence="12">
    <location>
        <begin position="1839"/>
        <end position="1941"/>
    </location>
</feature>
<dbReference type="SMART" id="SM00261">
    <property type="entry name" value="FU"/>
    <property type="match status" value="14"/>
</dbReference>
<dbReference type="GO" id="GO:0071711">
    <property type="term" value="P:basement membrane organization"/>
    <property type="evidence" value="ECO:0007669"/>
    <property type="project" value="Ensembl"/>
</dbReference>
<sequence>MKELLRSPRFCCSGPVRIISHFYVCFDPLLACRPICRKNNTSWRPQSCQECTCYGDVAICGPTHCPNPHCDLQRGEHLRIHTNKCCPECASSSQGSCQYEGVIYGHDSQWSPSPCSVCTCSGGSVSCSTRPCPHLTCPGDQSLFTPAGECCPKCASNGESCSWQGIVYRDGEEWKPSLCSRCVCSNGEVQCSVAECQQVACKPHENLVIQPGECCPQCVSNPCLSAGKQYQHGEQWQKNTCTTCVCDRGQSKCHTKTCPPITCDKGQTKVKRAGQCCDECAAAKGSCQYQGAVRYHGDMWNSTGCEFCTCSRGQVLCQRAECGRVECPQGSELVNLPGKCCPECSSAKPSCVHKGKSYKVLLSQNLARWSDGSCRECECHDAQVTCYLRSCRTCPLGTLAVIQDGQCCPECHKVQCHADCLSCSGTSDHCDSCRDPQALLHLGRCLSVCPVGFYAEGRVCAACQSSCATCSSRWDCQSCGSRLPLLNPDRSQCLASCPPGSYQHDPTHCRYCHESCSECRGPSQQECVSCSDPVALLKDGACVLDCGTGFYSREGVCHACDSSCASCFPDNPKCMSCPPGTALHHGKCLSQCPAQHYLDSQSRCRACHSSCASCWGPSVSQCTLCPGGLLLHQGQCVEACGEGLYAQDYTCHNCHPSCRSCVGPLASDCLRCLKPEEALLPQSSHLQHSVCTAGCPTRSFLDDMQTCRECHPSCWQCAGPSADNCTSCPSPSSLYKGRCVPTCPQGFLIQDNQCQACHPSCQTCSGPSQADCIACPPLVSLQSGHCRANCQEGHFLNAISGECVKCSSDCQRCTADLQTGVGSICLWCKAPRTWLLGDHCVSHCPLGHYGWHGACIKCHPSCEACSGAGPLSCTSCPANSVLLPSGLCAPKCPLGYYNNGQRICQACDSQCLTCETPGVCTSCRDPAKVLLFGECQYDSCAHQYYLNTTTRTCRECDWSCNACKGPLRTDCLQCMEAYVLQEGVCTQGCSFGSYRDGDRCLGCDDHCLDCRGPGQCQECQPPYATLHGQCVLECGRNYFLDASSKACKSCSSDCVLCDGNGLCRACRNQTYLMEGYCTPDCGHGYYADQKTRTCHVNAHTPALHVNGSLLVPFDGFAPLLPTLLQVKDPDSPSEQLIFQLVQKPSNGRLVLFRGEEVEETGGREIKKDDTFTWAELRHGRVRFQYQRDKDRSGEFTLRVADPQLFSQPKTIQVRAVSMQPPRVVTFSPLTVEGRGSLATITKSVLQVDDPDNAADVLVMVLEPPRYGRLTRLHSDRALSRFKLEELSREQIQYIHDGSEGAGDGAVLQVNDGHSYKNILLRVQIHHKPGDSPHMLSIPVTWVKEGGMVRLDKKYLQTDFKGVSTDNIVYSILPSEGQPKYGEVLLVSMPADGPPEGWLPSLTDDRSFTATTSFTQQDVNDGAVWYRHFGTGSSGDSFLFQVSTEAEPVVQSDAQTFTIGVMPQIPGFPQLAPDCDLQITALEAQVTEITPSALSFVDSETPSEKLVYSITKPLPSGQGTIEHRDRPYTHVQHFTQADVNNGKIIYRPPQAPSHLQELYQYSFTGLPESLSVYFTVSDGEHNTPELDFAVLLLTNHQQPPVFQVLDPLLEVSLRGQAAIGGQQLAVSDVDTAPDELEFEVVEAPVHGELIKTDGNTKIRMTNGDTFTFSDVTRNVLLYHHSGLSTQDDAITFSVSDGISMAATVVQVVVLGAGGSGPQQDPIATLSLEVGEKSSTVIRRSHLAYTDDSSPDDQIRLQLVSVPMYGILTRSQSQQEHQELREYSSFTMEDINKHRIRYITSIETGSQPVTDIFHFVVYDGDNNRLDNQICTITITSAPRQPPLVTVRSSIKVEEGGRVQLSTNDITVSDVDTPPKDLLIWLVSPPKYGFIENTRTGSSVGGSHVVTPDVPFSVEDLTSGHISYVQESQLKPQTKQDIFSVYISDGLSQTEAFSVEIDIQQSKEDKEPVVSVSSIHIEENSGVVITNSSLSVHDQDTPENEILFTIIRIPSYGKLRRRQFYSQPLENGRVLTQGSTFTYQDVVDQLLVYTPETVSGGADEMAFTLTDGIHTHTGRLEFTMDVTRSEGPRMTVNRGLQLPAGSSSKITEQNLKGTDIDSDHLKLRYILTKDPPVGKLQLNRSSRAESVSVRGPIQSFTQEDVNKGLLQYSHEKGEKGGSLSFKFNLLDPEGNKLIDQSFFISVLEDHLPPSVVVNKGLVLDENSVKKLTTLQLSASDQDSEPGELIYRVTKQTSLGHLEHTASPGTRISTFTQADLASRSIQYVHSSEEEKHADQFSFTVSDGTNEVAQTFYITIKPVDDSLPLLQVPGMRVQEGVRKTITEFELKATDADTEAESVIFSVVQAPRHGTIERTINGQHYRQTSSFTMDDIYQNRISYNHDGSNSLKDRFTFTVTDSTNLLFMVEDDGKEIVTAAPQKFKIDILPVDDGTPLIFTNLGLQWLEYMDNKATNLITKKELLTMDPDTDDGQLVYEITTEPKHGFLESKLKPGNPITTFTQADINLGLIRYVLHQENVQETMDNFNDNVFHIQWSLISFEHKSYNVSEKAGIVAVTVKRTGNLNQYAIVLCRTEQGSATSTSSVGSRPGQQDYVEYAGQVQFDEREDTKVCTIVINDDKVFEGIESFHVELSMPVYALLGGNTRAVVNINDTEDEPTLQFDKKIYHVNESSGLIHAPIERKGDTSSTVSALCYTVAKSAQGSSLHALESGSDYKSRGMTTDNRVIFGPGVSMSTCDVKLIDDSEYELSEEFELVLSDTSDNARMGDVSVAKVIIDGPNDASTVSLGNATFTFSEDAGTIEIPVLRHGSDLSSLTSVWCATRPSDPPSASPGVDYIPSSKKVEFKPGKTDETCSLTIMDDIQNPSIEGSESFVVFLSSPQGAVLQEPYEANVIIADTFQDIPNMQFEKSSYTTKEKDNLLHIPIIRTGDLSFKSSVRCFTRTMSAMVMDDFEERRNADESRITFLKGEKVKNCTVHIIDDSVFEPEEEFQVHLGTPLSDHWSGAMVGANDIVTVTITNDEDAPTIEFEQASFQVREPPGPDGIEVLNIKVIRRGDLDRTSKIRCSTRDGSAQSGVDYNPKSRVLKFTPGMDHILFKVEILSNEDREWHESFSLVLGPDDPVEAVLGEITMATVTILDQEAAGSLILPATPIVVSLADYDHVQEVIKEGSKKTPSPGYPLVCVTPCDPHYPKYSVMKERCEEAGINQTQVHFSWEVAAPTDTSGARSPFETVTDTTPYTSVNHMVLDSIYFSRRFHVRCVAQARDKAGHLGTPLRSNIATIGTEGSICHTPVTTGTARGFQAQSFIATLKYLDVKHKEHPNRIHISVQIPHQDGMLPLVSTMPLHNLHFLLSESIYRQQHVCSNLVTLKDLQGIAESGFLDDVSYDSISLGPGYDRPYQFNPNVREGKSLQFYKHLNLKSCIWTFDAYYDMTELIDVCGGSVTADFQVRDSAQSFLTVQVPLYVSYIYVTAPRGWASLEHHTEMEFSFFYDTVLWRTGIQTDSVLSARLQIIRIYIREDGRLVIEFKTHAKFRGQFVLEHHTLPGHKSRLMAPDHLGGIEFDIQLLWSAQTFDSPYQLWRATSSYSRKDYSGEYTVFLVPCTVQPTQPWIDPGDKQLSCTAHAPEKFLVPIAFQQTNRPVPVVYSLNTEFQLCNNEKVFMMDPATADVSMAEMDYKGAFSMGQTLYGRVLWNPEQNLNAAYKLQLEKVYLCTGRDGYVPFFDPTGTLYNEGPQYGCIQPNKHLKHRFLLLDRKQPDVCDRFFHDVPFEAHFASDIPELQSMTAMPGVDGFTMKVDALYKVEAGHQWYLQVIYVIGPESRSNPRIQRSVTYQLSRSKRDLVDRSGRLTLDESLIYDNEGDQIKNGTNMKSLYLEAGPSPTFNAHVGSSVGGGVAAITLLVLVLLASCFLFRRCRRLAKKKSKKKEPKIYEEYPLNTKVEVCMDKCVEKNFGTKHCTVRNINVLNRNQEANSKAKVKQVNLEVKLHNNLNDGTEV</sequence>
<dbReference type="InterPro" id="IPR006212">
    <property type="entry name" value="Furin_repeat"/>
</dbReference>
<evidence type="ECO:0000256" key="12">
    <source>
        <dbReference type="PROSITE-ProRule" id="PRU01201"/>
    </source>
</evidence>
<evidence type="ECO:0000256" key="8">
    <source>
        <dbReference type="ARBA" id="ARBA00022837"/>
    </source>
</evidence>
<protein>
    <submittedName>
        <fullName evidence="15">Fraser extracellular matrix complex subunit 1</fullName>
    </submittedName>
</protein>
<evidence type="ECO:0000256" key="10">
    <source>
        <dbReference type="ARBA" id="ARBA00023136"/>
    </source>
</evidence>
<dbReference type="Pfam" id="PF16184">
    <property type="entry name" value="Cadherin_3"/>
    <property type="match status" value="12"/>
</dbReference>
<keyword evidence="11" id="KW-0325">Glycoprotein</keyword>
<dbReference type="SUPFAM" id="SSF141072">
    <property type="entry name" value="CalX-like"/>
    <property type="match status" value="5"/>
</dbReference>
<evidence type="ECO:0000313" key="16">
    <source>
        <dbReference type="Proteomes" id="UP000265160"/>
    </source>
</evidence>
<feature type="repeat" description="CSPG" evidence="12">
    <location>
        <begin position="1715"/>
        <end position="1816"/>
    </location>
</feature>
<feature type="repeat" description="CSPG" evidence="12">
    <location>
        <begin position="2084"/>
        <end position="2183"/>
    </location>
</feature>
<feature type="domain" description="VWFC" evidence="14">
    <location>
        <begin position="221"/>
        <end position="281"/>
    </location>
</feature>
<keyword evidence="8" id="KW-0106">Calcium</keyword>
<dbReference type="SMART" id="SM00214">
    <property type="entry name" value="VWC"/>
    <property type="match status" value="6"/>
</dbReference>
<dbReference type="GO" id="GO:0046872">
    <property type="term" value="F:metal ion binding"/>
    <property type="evidence" value="ECO:0007669"/>
    <property type="project" value="UniProtKB-KW"/>
</dbReference>
<proteinExistence type="inferred from homology"/>
<feature type="repeat" description="CSPG" evidence="12">
    <location>
        <begin position="1100"/>
        <end position="1200"/>
    </location>
</feature>
<dbReference type="InterPro" id="IPR001007">
    <property type="entry name" value="VWF_dom"/>
</dbReference>
<comment type="subcellular location">
    <subcellularLocation>
        <location evidence="1">Cell membrane</location>
        <topology evidence="1">Single-pass type I membrane protein</topology>
    </subcellularLocation>
</comment>
<dbReference type="GeneTree" id="ENSGT00940000163761"/>
<feature type="domain" description="VWFC" evidence="14">
    <location>
        <begin position="23"/>
        <end position="90"/>
    </location>
</feature>
<dbReference type="SMART" id="SM00215">
    <property type="entry name" value="VWC_out"/>
    <property type="match status" value="4"/>
</dbReference>
<organism evidence="15 16">
    <name type="scientific">Maylandia zebra</name>
    <name type="common">zebra mbuna</name>
    <dbReference type="NCBI Taxonomy" id="106582"/>
    <lineage>
        <taxon>Eukaryota</taxon>
        <taxon>Metazoa</taxon>
        <taxon>Chordata</taxon>
        <taxon>Craniata</taxon>
        <taxon>Vertebrata</taxon>
        <taxon>Euteleostomi</taxon>
        <taxon>Actinopterygii</taxon>
        <taxon>Neopterygii</taxon>
        <taxon>Teleostei</taxon>
        <taxon>Neoteleostei</taxon>
        <taxon>Acanthomorphata</taxon>
        <taxon>Ovalentaria</taxon>
        <taxon>Cichlomorphae</taxon>
        <taxon>Cichliformes</taxon>
        <taxon>Cichlidae</taxon>
        <taxon>African cichlids</taxon>
        <taxon>Pseudocrenilabrinae</taxon>
        <taxon>Haplochromini</taxon>
        <taxon>Maylandia</taxon>
        <taxon>Maylandia zebra complex</taxon>
    </lineage>
</organism>
<evidence type="ECO:0000259" key="14">
    <source>
        <dbReference type="PROSITE" id="PS50184"/>
    </source>
</evidence>
<dbReference type="Proteomes" id="UP000265160">
    <property type="component" value="LG12"/>
</dbReference>
<dbReference type="SUPFAM" id="SSF57184">
    <property type="entry name" value="Growth factor receptor domain"/>
    <property type="match status" value="5"/>
</dbReference>
<accession>A0A3P9CXX6</accession>
<dbReference type="PANTHER" id="PTHR45739">
    <property type="entry name" value="MATRIX PROTEIN, PUTATIVE-RELATED"/>
    <property type="match status" value="1"/>
</dbReference>
<keyword evidence="3" id="KW-1003">Cell membrane</keyword>
<evidence type="ECO:0000256" key="3">
    <source>
        <dbReference type="ARBA" id="ARBA00022475"/>
    </source>
</evidence>
<dbReference type="Gene3D" id="2.60.40.2030">
    <property type="match status" value="5"/>
</dbReference>
<dbReference type="SMART" id="SM00237">
    <property type="entry name" value="Calx_beta"/>
    <property type="match status" value="5"/>
</dbReference>
<dbReference type="PROSITE" id="PS51854">
    <property type="entry name" value="CSPG"/>
    <property type="match status" value="12"/>
</dbReference>
<evidence type="ECO:0000256" key="4">
    <source>
        <dbReference type="ARBA" id="ARBA00022692"/>
    </source>
</evidence>
<dbReference type="CDD" id="cd00064">
    <property type="entry name" value="FU"/>
    <property type="match status" value="13"/>
</dbReference>
<dbReference type="FunFam" id="2.60.40.2030:FF:000003">
    <property type="entry name" value="Fraser extracellular matrix complex subunit 1"/>
    <property type="match status" value="1"/>
</dbReference>
<feature type="repeat" description="CSPG" evidence="12">
    <location>
        <begin position="2205"/>
        <end position="2297"/>
    </location>
</feature>
<dbReference type="Ensembl" id="ENSMZET00005028058.1">
    <property type="protein sequence ID" value="ENSMZEP00005027188.1"/>
    <property type="gene ID" value="ENSMZEG00005020260.1"/>
</dbReference>
<dbReference type="Pfam" id="PF03160">
    <property type="entry name" value="Calx-beta"/>
    <property type="match status" value="3"/>
</dbReference>
<keyword evidence="16" id="KW-1185">Reference proteome</keyword>
<dbReference type="FunFam" id="2.60.40.2030:FF:000035">
    <property type="entry name" value="Fraser extracellular matrix complex subunit 1"/>
    <property type="match status" value="1"/>
</dbReference>
<feature type="repeat" description="CSPG" evidence="12">
    <location>
        <begin position="1331"/>
        <end position="1442"/>
    </location>
</feature>
<feature type="repeat" description="CSPG" evidence="12">
    <location>
        <begin position="1467"/>
        <end position="1563"/>
    </location>
</feature>
<dbReference type="Gene3D" id="2.10.70.10">
    <property type="entry name" value="Complement Module, domain 1"/>
    <property type="match status" value="1"/>
</dbReference>
<dbReference type="SUPFAM" id="SSF57603">
    <property type="entry name" value="FnI-like domain"/>
    <property type="match status" value="5"/>
</dbReference>
<feature type="domain" description="VWFC" evidence="14">
    <location>
        <begin position="95"/>
        <end position="155"/>
    </location>
</feature>
<dbReference type="Pfam" id="PF00093">
    <property type="entry name" value="VWC"/>
    <property type="match status" value="4"/>
</dbReference>
<dbReference type="Gene3D" id="6.20.200.20">
    <property type="match status" value="4"/>
</dbReference>